<dbReference type="InterPro" id="IPR015797">
    <property type="entry name" value="NUDIX_hydrolase-like_dom_sf"/>
</dbReference>
<evidence type="ECO:0000256" key="3">
    <source>
        <dbReference type="ARBA" id="ARBA00022842"/>
    </source>
</evidence>
<sequence>MKRVDVVYALIYDEAEKKILMVQNAGRNTWSLPGGAVEKEEILVDALVRETKEETGLTVRAGNVVAVNEKFFLQKGHHAVMFTFIATVIEGQVGVQDEEEITAIEWVDLQTANERFPFYDGGIERLLQSAAPYKFQGTM</sequence>
<dbReference type="STRING" id="574376.BAMA_07065"/>
<dbReference type="PANTHER" id="PTHR43046:SF12">
    <property type="entry name" value="GDP-MANNOSE MANNOSYL HYDROLASE"/>
    <property type="match status" value="1"/>
</dbReference>
<dbReference type="PROSITE" id="PS51462">
    <property type="entry name" value="NUDIX"/>
    <property type="match status" value="1"/>
</dbReference>
<dbReference type="CDD" id="cd02883">
    <property type="entry name" value="NUDIX_Hydrolase"/>
    <property type="match status" value="1"/>
</dbReference>
<protein>
    <submittedName>
        <fullName evidence="6">DNA mismatch repair protein MutT</fullName>
    </submittedName>
</protein>
<dbReference type="OrthoDB" id="9787880at2"/>
<keyword evidence="7" id="KW-1185">Reference proteome</keyword>
<dbReference type="InterPro" id="IPR020476">
    <property type="entry name" value="Nudix_hydrolase"/>
</dbReference>
<dbReference type="Pfam" id="PF00293">
    <property type="entry name" value="NUDIX"/>
    <property type="match status" value="1"/>
</dbReference>
<dbReference type="InterPro" id="IPR020084">
    <property type="entry name" value="NUDIX_hydrolase_CS"/>
</dbReference>
<evidence type="ECO:0000259" key="5">
    <source>
        <dbReference type="PROSITE" id="PS51462"/>
    </source>
</evidence>
<dbReference type="Proteomes" id="UP000027822">
    <property type="component" value="Unassembled WGS sequence"/>
</dbReference>
<proteinExistence type="inferred from homology"/>
<dbReference type="PRINTS" id="PR00502">
    <property type="entry name" value="NUDIXFAMILY"/>
</dbReference>
<gene>
    <name evidence="6" type="ORF">BAMA_07065</name>
</gene>
<dbReference type="PROSITE" id="PS00893">
    <property type="entry name" value="NUDIX_BOX"/>
    <property type="match status" value="1"/>
</dbReference>
<evidence type="ECO:0000256" key="4">
    <source>
        <dbReference type="RuleBase" id="RU003476"/>
    </source>
</evidence>
<feature type="domain" description="Nudix hydrolase" evidence="5">
    <location>
        <begin position="2"/>
        <end position="129"/>
    </location>
</feature>
<dbReference type="GO" id="GO:0016787">
    <property type="term" value="F:hydrolase activity"/>
    <property type="evidence" value="ECO:0007669"/>
    <property type="project" value="UniProtKB-KW"/>
</dbReference>
<keyword evidence="3" id="KW-0460">Magnesium</keyword>
<comment type="caution">
    <text evidence="6">The sequence shown here is derived from an EMBL/GenBank/DDBJ whole genome shotgun (WGS) entry which is preliminary data.</text>
</comment>
<organism evidence="6 7">
    <name type="scientific">Bacillus manliponensis</name>
    <dbReference type="NCBI Taxonomy" id="574376"/>
    <lineage>
        <taxon>Bacteria</taxon>
        <taxon>Bacillati</taxon>
        <taxon>Bacillota</taxon>
        <taxon>Bacilli</taxon>
        <taxon>Bacillales</taxon>
        <taxon>Bacillaceae</taxon>
        <taxon>Bacillus</taxon>
        <taxon>Bacillus cereus group</taxon>
    </lineage>
</organism>
<dbReference type="SUPFAM" id="SSF55811">
    <property type="entry name" value="Nudix"/>
    <property type="match status" value="1"/>
</dbReference>
<name>A0A073JV81_9BACI</name>
<dbReference type="AlphaFoldDB" id="A0A073JV81"/>
<dbReference type="PANTHER" id="PTHR43046">
    <property type="entry name" value="GDP-MANNOSE MANNOSYL HYDROLASE"/>
    <property type="match status" value="1"/>
</dbReference>
<comment type="cofactor">
    <cofactor evidence="1">
        <name>Mg(2+)</name>
        <dbReference type="ChEBI" id="CHEBI:18420"/>
    </cofactor>
</comment>
<dbReference type="Gene3D" id="3.90.79.10">
    <property type="entry name" value="Nucleoside Triphosphate Pyrophosphohydrolase"/>
    <property type="match status" value="1"/>
</dbReference>
<dbReference type="InterPro" id="IPR000086">
    <property type="entry name" value="NUDIX_hydrolase_dom"/>
</dbReference>
<evidence type="ECO:0000313" key="6">
    <source>
        <dbReference type="EMBL" id="KEK18116.1"/>
    </source>
</evidence>
<dbReference type="EMBL" id="JOTN01000017">
    <property type="protein sequence ID" value="KEK18116.1"/>
    <property type="molecule type" value="Genomic_DNA"/>
</dbReference>
<accession>A0A073JV81</accession>
<keyword evidence="2 4" id="KW-0378">Hydrolase</keyword>
<dbReference type="eggNOG" id="COG1051">
    <property type="taxonomic scope" value="Bacteria"/>
</dbReference>
<evidence type="ECO:0000256" key="2">
    <source>
        <dbReference type="ARBA" id="ARBA00022801"/>
    </source>
</evidence>
<evidence type="ECO:0000313" key="7">
    <source>
        <dbReference type="Proteomes" id="UP000027822"/>
    </source>
</evidence>
<comment type="similarity">
    <text evidence="4">Belongs to the Nudix hydrolase family.</text>
</comment>
<evidence type="ECO:0000256" key="1">
    <source>
        <dbReference type="ARBA" id="ARBA00001946"/>
    </source>
</evidence>
<dbReference type="RefSeq" id="WP_034641758.1">
    <property type="nucleotide sequence ID" value="NZ_CBCSJC010000025.1"/>
</dbReference>
<reference evidence="6 7" key="1">
    <citation type="submission" date="2014-06" db="EMBL/GenBank/DDBJ databases">
        <title>Draft genome sequence of Bacillus manliponensis JCM 15802 (MCCC 1A00708).</title>
        <authorList>
            <person name="Lai Q."/>
            <person name="Liu Y."/>
            <person name="Shao Z."/>
        </authorList>
    </citation>
    <scope>NUCLEOTIDE SEQUENCE [LARGE SCALE GENOMIC DNA]</scope>
    <source>
        <strain evidence="6 7">JCM 15802</strain>
    </source>
</reference>